<accession>A0ABQ3E9Z4</accession>
<proteinExistence type="predicted"/>
<keyword evidence="1" id="KW-0812">Transmembrane</keyword>
<feature type="transmembrane region" description="Helical" evidence="1">
    <location>
        <begin position="21"/>
        <end position="42"/>
    </location>
</feature>
<reference evidence="3" key="1">
    <citation type="journal article" date="2019" name="Int. J. Syst. Evol. Microbiol.">
        <title>The Global Catalogue of Microorganisms (GCM) 10K type strain sequencing project: providing services to taxonomists for standard genome sequencing and annotation.</title>
        <authorList>
            <consortium name="The Broad Institute Genomics Platform"/>
            <consortium name="The Broad Institute Genome Sequencing Center for Infectious Disease"/>
            <person name="Wu L."/>
            <person name="Ma J."/>
        </authorList>
    </citation>
    <scope>NUCLEOTIDE SEQUENCE [LARGE SCALE GENOMIC DNA]</scope>
    <source>
        <strain evidence="3">KCTC 32998</strain>
    </source>
</reference>
<evidence type="ECO:0000256" key="1">
    <source>
        <dbReference type="SAM" id="Phobius"/>
    </source>
</evidence>
<evidence type="ECO:0000313" key="2">
    <source>
        <dbReference type="EMBL" id="GHB28109.1"/>
    </source>
</evidence>
<dbReference type="EMBL" id="BMZI01000006">
    <property type="protein sequence ID" value="GHB28109.1"/>
    <property type="molecule type" value="Genomic_DNA"/>
</dbReference>
<name>A0ABQ3E9Z4_9GAMM</name>
<evidence type="ECO:0000313" key="3">
    <source>
        <dbReference type="Proteomes" id="UP000646745"/>
    </source>
</evidence>
<organism evidence="2 3">
    <name type="scientific">Salinicola rhizosphaerae</name>
    <dbReference type="NCBI Taxonomy" id="1443141"/>
    <lineage>
        <taxon>Bacteria</taxon>
        <taxon>Pseudomonadati</taxon>
        <taxon>Pseudomonadota</taxon>
        <taxon>Gammaproteobacteria</taxon>
        <taxon>Oceanospirillales</taxon>
        <taxon>Halomonadaceae</taxon>
        <taxon>Salinicola</taxon>
    </lineage>
</organism>
<sequence>MALGDSVVAKPNVEGHFHADIVSLVTAFVTELVGAAVVIKAIV</sequence>
<keyword evidence="1" id="KW-1133">Transmembrane helix</keyword>
<keyword evidence="3" id="KW-1185">Reference proteome</keyword>
<comment type="caution">
    <text evidence="2">The sequence shown here is derived from an EMBL/GenBank/DDBJ whole genome shotgun (WGS) entry which is preliminary data.</text>
</comment>
<gene>
    <name evidence="2" type="ORF">GCM10009038_28630</name>
</gene>
<keyword evidence="1" id="KW-0472">Membrane</keyword>
<dbReference type="Proteomes" id="UP000646745">
    <property type="component" value="Unassembled WGS sequence"/>
</dbReference>
<protein>
    <submittedName>
        <fullName evidence="2">Uncharacterized protein</fullName>
    </submittedName>
</protein>